<gene>
    <name evidence="2" type="ORF">RCOM_0494090</name>
</gene>
<dbReference type="EMBL" id="EQ974264">
    <property type="protein sequence ID" value="EEF31138.1"/>
    <property type="molecule type" value="Genomic_DNA"/>
</dbReference>
<evidence type="ECO:0000313" key="2">
    <source>
        <dbReference type="EMBL" id="EEF31138.1"/>
    </source>
</evidence>
<dbReference type="Proteomes" id="UP000008311">
    <property type="component" value="Unassembled WGS sequence"/>
</dbReference>
<proteinExistence type="predicted"/>
<reference evidence="3" key="1">
    <citation type="journal article" date="2010" name="Nat. Biotechnol.">
        <title>Draft genome sequence of the oilseed species Ricinus communis.</title>
        <authorList>
            <person name="Chan A.P."/>
            <person name="Crabtree J."/>
            <person name="Zhao Q."/>
            <person name="Lorenzi H."/>
            <person name="Orvis J."/>
            <person name="Puiu D."/>
            <person name="Melake-Berhan A."/>
            <person name="Jones K.M."/>
            <person name="Redman J."/>
            <person name="Chen G."/>
            <person name="Cahoon E.B."/>
            <person name="Gedil M."/>
            <person name="Stanke M."/>
            <person name="Haas B.J."/>
            <person name="Wortman J.R."/>
            <person name="Fraser-Liggett C.M."/>
            <person name="Ravel J."/>
            <person name="Rabinowicz P.D."/>
        </authorList>
    </citation>
    <scope>NUCLEOTIDE SEQUENCE [LARGE SCALE GENOMIC DNA]</scope>
    <source>
        <strain evidence="3">cv. Hale</strain>
    </source>
</reference>
<evidence type="ECO:0000256" key="1">
    <source>
        <dbReference type="SAM" id="MobiDB-lite"/>
    </source>
</evidence>
<feature type="region of interest" description="Disordered" evidence="1">
    <location>
        <begin position="41"/>
        <end position="67"/>
    </location>
</feature>
<keyword evidence="3" id="KW-1185">Reference proteome</keyword>
<dbReference type="AlphaFoldDB" id="B9SZ22"/>
<sequence>MRCGYFSARGPEFKPAEWIVEPATQLLRLRLYPGRALCAGSRETSSDHEHVPFDEGPRESGSKRASH</sequence>
<protein>
    <submittedName>
        <fullName evidence="2">Uncharacterized protein</fullName>
    </submittedName>
</protein>
<name>B9SZ22_RICCO</name>
<organism evidence="2 3">
    <name type="scientific">Ricinus communis</name>
    <name type="common">Castor bean</name>
    <dbReference type="NCBI Taxonomy" id="3988"/>
    <lineage>
        <taxon>Eukaryota</taxon>
        <taxon>Viridiplantae</taxon>
        <taxon>Streptophyta</taxon>
        <taxon>Embryophyta</taxon>
        <taxon>Tracheophyta</taxon>
        <taxon>Spermatophyta</taxon>
        <taxon>Magnoliopsida</taxon>
        <taxon>eudicotyledons</taxon>
        <taxon>Gunneridae</taxon>
        <taxon>Pentapetalae</taxon>
        <taxon>rosids</taxon>
        <taxon>fabids</taxon>
        <taxon>Malpighiales</taxon>
        <taxon>Euphorbiaceae</taxon>
        <taxon>Acalyphoideae</taxon>
        <taxon>Acalypheae</taxon>
        <taxon>Ricinus</taxon>
    </lineage>
</organism>
<evidence type="ECO:0000313" key="3">
    <source>
        <dbReference type="Proteomes" id="UP000008311"/>
    </source>
</evidence>
<feature type="compositionally biased region" description="Basic and acidic residues" evidence="1">
    <location>
        <begin position="44"/>
        <end position="67"/>
    </location>
</feature>
<dbReference type="InParanoid" id="B9SZ22"/>
<accession>B9SZ22</accession>